<dbReference type="AlphaFoldDB" id="A0A9D1MGE5"/>
<dbReference type="Pfam" id="PF02153">
    <property type="entry name" value="PDH_N"/>
    <property type="match status" value="1"/>
</dbReference>
<evidence type="ECO:0000256" key="4">
    <source>
        <dbReference type="SAM" id="MobiDB-lite"/>
    </source>
</evidence>
<dbReference type="PANTHER" id="PTHR21363">
    <property type="entry name" value="PREPHENATE DEHYDROGENASE"/>
    <property type="match status" value="1"/>
</dbReference>
<dbReference type="InterPro" id="IPR046826">
    <property type="entry name" value="PDH_N"/>
</dbReference>
<evidence type="ECO:0000313" key="7">
    <source>
        <dbReference type="Proteomes" id="UP000824094"/>
    </source>
</evidence>
<comment type="similarity">
    <text evidence="1">Belongs to the prephenate/arogenate dehydrogenase family.</text>
</comment>
<evidence type="ECO:0000256" key="3">
    <source>
        <dbReference type="ARBA" id="ARBA00029440"/>
    </source>
</evidence>
<dbReference type="Gene3D" id="3.40.50.720">
    <property type="entry name" value="NAD(P)-binding Rossmann-like Domain"/>
    <property type="match status" value="1"/>
</dbReference>
<feature type="region of interest" description="Disordered" evidence="4">
    <location>
        <begin position="264"/>
        <end position="285"/>
    </location>
</feature>
<evidence type="ECO:0000259" key="5">
    <source>
        <dbReference type="PROSITE" id="PS51176"/>
    </source>
</evidence>
<dbReference type="GO" id="GO:0004665">
    <property type="term" value="F:prephenate dehydrogenase (NADP+) activity"/>
    <property type="evidence" value="ECO:0007669"/>
    <property type="project" value="InterPro"/>
</dbReference>
<dbReference type="Pfam" id="PF20463">
    <property type="entry name" value="PDH_C"/>
    <property type="match status" value="1"/>
</dbReference>
<reference evidence="6" key="1">
    <citation type="submission" date="2020-10" db="EMBL/GenBank/DDBJ databases">
        <authorList>
            <person name="Gilroy R."/>
        </authorList>
    </citation>
    <scope>NUCLEOTIDE SEQUENCE</scope>
    <source>
        <strain evidence="6">18911</strain>
    </source>
</reference>
<reference evidence="6" key="2">
    <citation type="journal article" date="2021" name="PeerJ">
        <title>Extensive microbial diversity within the chicken gut microbiome revealed by metagenomics and culture.</title>
        <authorList>
            <person name="Gilroy R."/>
            <person name="Ravi A."/>
            <person name="Getino M."/>
            <person name="Pursley I."/>
            <person name="Horton D.L."/>
            <person name="Alikhan N.F."/>
            <person name="Baker D."/>
            <person name="Gharbi K."/>
            <person name="Hall N."/>
            <person name="Watson M."/>
            <person name="Adriaenssens E.M."/>
            <person name="Foster-Nyarko E."/>
            <person name="Jarju S."/>
            <person name="Secka A."/>
            <person name="Antonio M."/>
            <person name="Oren A."/>
            <person name="Chaudhuri R.R."/>
            <person name="La Ragione R."/>
            <person name="Hildebrand F."/>
            <person name="Pallen M.J."/>
        </authorList>
    </citation>
    <scope>NUCLEOTIDE SEQUENCE</scope>
    <source>
        <strain evidence="6">18911</strain>
    </source>
</reference>
<dbReference type="GO" id="GO:0070403">
    <property type="term" value="F:NAD+ binding"/>
    <property type="evidence" value="ECO:0007669"/>
    <property type="project" value="InterPro"/>
</dbReference>
<comment type="caution">
    <text evidence="6">The sequence shown here is derived from an EMBL/GenBank/DDBJ whole genome shotgun (WGS) entry which is preliminary data.</text>
</comment>
<organism evidence="6 7">
    <name type="scientific">Candidatus Stercoripulliclostridium merdigallinarum</name>
    <dbReference type="NCBI Taxonomy" id="2840951"/>
    <lineage>
        <taxon>Bacteria</taxon>
        <taxon>Bacillati</taxon>
        <taxon>Bacillota</taxon>
        <taxon>Clostridia</taxon>
        <taxon>Eubacteriales</taxon>
        <taxon>Candidatus Stercoripulliclostridium</taxon>
    </lineage>
</organism>
<accession>A0A9D1MGE5</accession>
<comment type="pathway">
    <text evidence="3">Amino-acid biosynthesis.</text>
</comment>
<evidence type="ECO:0000256" key="1">
    <source>
        <dbReference type="ARBA" id="ARBA00007964"/>
    </source>
</evidence>
<name>A0A9D1MGE5_9FIRM</name>
<dbReference type="Proteomes" id="UP000824094">
    <property type="component" value="Unassembled WGS sequence"/>
</dbReference>
<sequence>MNIGIVGLGLIGGSLARQFKRNTPHSVYGYDISADATAKAELLGAIDGVFDPEDPGDLDVVFIALTPIAANRVMDVLAPKLKKGAIIADTAGVKRPIIRHMTMLSERYPDVSFVGVHPMAGREYSGISHSTATLFERAFIIITPLLTDIEAAEKIKELFIQAVCRGVTMASASEHDKIIAYTSQLAHVVSSAYIQNPTAKEYLGFSAGSFRDMTRVAKLNPDMWTELFMENKDNLLPCICDIIEKLNGFKRALESGDADELHEMLSEGNRLKEEAEKKGREYKNE</sequence>
<dbReference type="InterPro" id="IPR008927">
    <property type="entry name" value="6-PGluconate_DH-like_C_sf"/>
</dbReference>
<dbReference type="InterPro" id="IPR050812">
    <property type="entry name" value="Preph/Arog_dehydrog"/>
</dbReference>
<feature type="domain" description="Prephenate/arogenate dehydrogenase" evidence="5">
    <location>
        <begin position="1"/>
        <end position="283"/>
    </location>
</feature>
<dbReference type="GO" id="GO:0006571">
    <property type="term" value="P:tyrosine biosynthetic process"/>
    <property type="evidence" value="ECO:0007669"/>
    <property type="project" value="InterPro"/>
</dbReference>
<dbReference type="PANTHER" id="PTHR21363:SF0">
    <property type="entry name" value="PREPHENATE DEHYDROGENASE [NADP(+)]"/>
    <property type="match status" value="1"/>
</dbReference>
<dbReference type="SUPFAM" id="SSF48179">
    <property type="entry name" value="6-phosphogluconate dehydrogenase C-terminal domain-like"/>
    <property type="match status" value="1"/>
</dbReference>
<protein>
    <submittedName>
        <fullName evidence="6">Prephenate dehydrogenase/arogenate dehydrogenase family protein</fullName>
    </submittedName>
</protein>
<dbReference type="GO" id="GO:0008977">
    <property type="term" value="F:prephenate dehydrogenase (NAD+) activity"/>
    <property type="evidence" value="ECO:0007669"/>
    <property type="project" value="InterPro"/>
</dbReference>
<dbReference type="EMBL" id="DVNF01000012">
    <property type="protein sequence ID" value="HIU59822.1"/>
    <property type="molecule type" value="Genomic_DNA"/>
</dbReference>
<evidence type="ECO:0000256" key="2">
    <source>
        <dbReference type="ARBA" id="ARBA00023002"/>
    </source>
</evidence>
<dbReference type="Gene3D" id="1.10.3660.10">
    <property type="entry name" value="6-phosphogluconate dehydrogenase C-terminal like domain"/>
    <property type="match status" value="1"/>
</dbReference>
<dbReference type="InterPro" id="IPR046825">
    <property type="entry name" value="PDH_C"/>
</dbReference>
<proteinExistence type="inferred from homology"/>
<dbReference type="InterPro" id="IPR036291">
    <property type="entry name" value="NAD(P)-bd_dom_sf"/>
</dbReference>
<dbReference type="InterPro" id="IPR003099">
    <property type="entry name" value="Prephen_DH"/>
</dbReference>
<evidence type="ECO:0000313" key="6">
    <source>
        <dbReference type="EMBL" id="HIU59822.1"/>
    </source>
</evidence>
<dbReference type="PROSITE" id="PS51176">
    <property type="entry name" value="PDH_ADH"/>
    <property type="match status" value="1"/>
</dbReference>
<dbReference type="SUPFAM" id="SSF51735">
    <property type="entry name" value="NAD(P)-binding Rossmann-fold domains"/>
    <property type="match status" value="1"/>
</dbReference>
<gene>
    <name evidence="6" type="ORF">IAB05_00355</name>
</gene>
<keyword evidence="2" id="KW-0560">Oxidoreductase</keyword>